<proteinExistence type="predicted"/>
<sequence>MKTVSKLDYSLINFIRKILIQNTILDAEKLFFFQKELKPLKYQ</sequence>
<dbReference type="EMBL" id="BBNQ01000006">
    <property type="protein sequence ID" value="GAL62368.1"/>
    <property type="molecule type" value="Genomic_DNA"/>
</dbReference>
<protein>
    <submittedName>
        <fullName evidence="1">Uncharacterized protein</fullName>
    </submittedName>
</protein>
<evidence type="ECO:0000313" key="2">
    <source>
        <dbReference type="Proteomes" id="UP000029644"/>
    </source>
</evidence>
<organism evidence="1 2">
    <name type="scientific">Algibacter lectus</name>
    <dbReference type="NCBI Taxonomy" id="221126"/>
    <lineage>
        <taxon>Bacteria</taxon>
        <taxon>Pseudomonadati</taxon>
        <taxon>Bacteroidota</taxon>
        <taxon>Flavobacteriia</taxon>
        <taxon>Flavobacteriales</taxon>
        <taxon>Flavobacteriaceae</taxon>
        <taxon>Algibacter</taxon>
    </lineage>
</organism>
<dbReference type="Proteomes" id="UP000029644">
    <property type="component" value="Unassembled WGS sequence"/>
</dbReference>
<comment type="caution">
    <text evidence="1">The sequence shown here is derived from an EMBL/GenBank/DDBJ whole genome shotgun (WGS) entry which is preliminary data.</text>
</comment>
<reference evidence="1 2" key="1">
    <citation type="journal article" date="2014" name="Genome Announc.">
        <title>Draft Genome Sequences of Marine Flavobacterium Algibacter lectus Strains SS8 and NR4.</title>
        <authorList>
            <person name="Takatani N."/>
            <person name="Nakanishi M."/>
            <person name="Meirelles P."/>
            <person name="Mino S."/>
            <person name="Suda W."/>
            <person name="Oshima K."/>
            <person name="Hattori M."/>
            <person name="Ohkuma M."/>
            <person name="Hosokawa M."/>
            <person name="Miyashita K."/>
            <person name="Thompson F.L."/>
            <person name="Niwa A."/>
            <person name="Sawabe T."/>
            <person name="Sawabe T."/>
        </authorList>
    </citation>
    <scope>NUCLEOTIDE SEQUENCE [LARGE SCALE GENOMIC DNA]</scope>
    <source>
        <strain evidence="1 2">JCM 19300</strain>
    </source>
</reference>
<evidence type="ECO:0000313" key="1">
    <source>
        <dbReference type="EMBL" id="GAL62368.1"/>
    </source>
</evidence>
<accession>A0A090VE81</accession>
<dbReference type="AlphaFoldDB" id="A0A090VE81"/>
<gene>
    <name evidence="1" type="ORF">JCM19300_2421</name>
</gene>
<name>A0A090VE81_9FLAO</name>